<dbReference type="SMART" id="SM00409">
    <property type="entry name" value="IG"/>
    <property type="match status" value="1"/>
</dbReference>
<keyword evidence="5" id="KW-0393">Immunoglobulin domain</keyword>
<dbReference type="InterPro" id="IPR000867">
    <property type="entry name" value="IGFBP-like"/>
</dbReference>
<evidence type="ECO:0000256" key="5">
    <source>
        <dbReference type="ARBA" id="ARBA00023319"/>
    </source>
</evidence>
<dbReference type="Gene3D" id="3.30.60.30">
    <property type="match status" value="1"/>
</dbReference>
<dbReference type="Pfam" id="PF07648">
    <property type="entry name" value="Kazal_2"/>
    <property type="match status" value="1"/>
</dbReference>
<feature type="signal peptide" evidence="6">
    <location>
        <begin position="1"/>
        <end position="20"/>
    </location>
</feature>
<gene>
    <name evidence="9" type="primary">IGFBP-rP1</name>
</gene>
<dbReference type="InterPro" id="IPR013098">
    <property type="entry name" value="Ig_I-set"/>
</dbReference>
<dbReference type="GO" id="GO:0005576">
    <property type="term" value="C:extracellular region"/>
    <property type="evidence" value="ECO:0007669"/>
    <property type="project" value="UniProtKB-SubCell"/>
</dbReference>
<name>A0A3G4TDL2_SPHSR</name>
<dbReference type="Pfam" id="PF07679">
    <property type="entry name" value="I-set"/>
    <property type="match status" value="1"/>
</dbReference>
<dbReference type="InterPro" id="IPR036179">
    <property type="entry name" value="Ig-like_dom_sf"/>
</dbReference>
<dbReference type="PANTHER" id="PTHR14186:SF19">
    <property type="entry name" value="INSULIN-LIKE GROWTH FACTOR-BINDING PROTEIN 7"/>
    <property type="match status" value="1"/>
</dbReference>
<feature type="chain" id="PRO_5018317613" evidence="6">
    <location>
        <begin position="21"/>
        <end position="245"/>
    </location>
</feature>
<dbReference type="InterPro" id="IPR013783">
    <property type="entry name" value="Ig-like_fold"/>
</dbReference>
<dbReference type="InterPro" id="IPR002350">
    <property type="entry name" value="Kazal_dom"/>
</dbReference>
<feature type="domain" description="Ig-like" evidence="7">
    <location>
        <begin position="134"/>
        <end position="234"/>
    </location>
</feature>
<keyword evidence="2" id="KW-0964">Secreted</keyword>
<dbReference type="Gene3D" id="4.10.40.20">
    <property type="match status" value="1"/>
</dbReference>
<evidence type="ECO:0000259" key="8">
    <source>
        <dbReference type="PROSITE" id="PS51323"/>
    </source>
</evidence>
<dbReference type="EMBL" id="MH880907">
    <property type="protein sequence ID" value="AYU97987.1"/>
    <property type="molecule type" value="mRNA"/>
</dbReference>
<dbReference type="InterPro" id="IPR011390">
    <property type="entry name" value="IGFBP_rP_mac25"/>
</dbReference>
<accession>A0A3G4TDL2</accession>
<dbReference type="InterPro" id="IPR003599">
    <property type="entry name" value="Ig_sub"/>
</dbReference>
<evidence type="ECO:0000259" key="7">
    <source>
        <dbReference type="PROSITE" id="PS50835"/>
    </source>
</evidence>
<evidence type="ECO:0000313" key="9">
    <source>
        <dbReference type="EMBL" id="AYU97987.1"/>
    </source>
</evidence>
<dbReference type="SUPFAM" id="SSF57184">
    <property type="entry name" value="Growth factor receptor domain"/>
    <property type="match status" value="1"/>
</dbReference>
<dbReference type="GO" id="GO:0009966">
    <property type="term" value="P:regulation of signal transduction"/>
    <property type="evidence" value="ECO:0007669"/>
    <property type="project" value="TreeGrafter"/>
</dbReference>
<keyword evidence="4" id="KW-1015">Disulfide bond</keyword>
<evidence type="ECO:0000256" key="3">
    <source>
        <dbReference type="ARBA" id="ARBA00022729"/>
    </source>
</evidence>
<dbReference type="PANTHER" id="PTHR14186">
    <property type="entry name" value="INSULIN-LIKE GROWTH FACTOR BINDING PROTEIN-RELATED"/>
    <property type="match status" value="1"/>
</dbReference>
<dbReference type="SUPFAM" id="SSF100895">
    <property type="entry name" value="Kazal-type serine protease inhibitors"/>
    <property type="match status" value="1"/>
</dbReference>
<evidence type="ECO:0000256" key="4">
    <source>
        <dbReference type="ARBA" id="ARBA00023157"/>
    </source>
</evidence>
<feature type="domain" description="IGFBP N-terminal" evidence="8">
    <location>
        <begin position="20"/>
        <end position="93"/>
    </location>
</feature>
<dbReference type="InterPro" id="IPR009030">
    <property type="entry name" value="Growth_fac_rcpt_cys_sf"/>
</dbReference>
<dbReference type="GO" id="GO:0005520">
    <property type="term" value="F:insulin-like growth factor binding"/>
    <property type="evidence" value="ECO:0007669"/>
    <property type="project" value="InterPro"/>
</dbReference>
<evidence type="ECO:0000256" key="1">
    <source>
        <dbReference type="ARBA" id="ARBA00004613"/>
    </source>
</evidence>
<sequence>MIYKITLCLVLSLLFAHTLAEEDCTSCERSECPLLSVCPSGVAQDSCGCCEICAQTLGQPCDVAPEGEETVPRVNGTCGEFLFCNEERVCECTERSPVCGSDDVTFNSICEYMLEAAENNKLTLVDREACRKGPVIKSAPKDAARPLGSILVLDCEATGFPVPSISWEVYKDDGSTVQLPNDDPLVAVQVRGGPEKHMATGWVQIMKILPENIGIYTCIASNSKGEVKSSAKVTLSKGKTPKKKQ</sequence>
<dbReference type="InterPro" id="IPR007110">
    <property type="entry name" value="Ig-like_dom"/>
</dbReference>
<dbReference type="PROSITE" id="PS51323">
    <property type="entry name" value="IGFBP_N_2"/>
    <property type="match status" value="1"/>
</dbReference>
<evidence type="ECO:0000256" key="2">
    <source>
        <dbReference type="ARBA" id="ARBA00022525"/>
    </source>
</evidence>
<keyword evidence="3 6" id="KW-0732">Signal</keyword>
<dbReference type="SUPFAM" id="SSF48726">
    <property type="entry name" value="Immunoglobulin"/>
    <property type="match status" value="1"/>
</dbReference>
<dbReference type="InterPro" id="IPR036058">
    <property type="entry name" value="Kazal_dom_sf"/>
</dbReference>
<organism evidence="9">
    <name type="scientific">Sphaeroma serratum</name>
    <name type="common">Isopod</name>
    <dbReference type="NCBI Taxonomy" id="96875"/>
    <lineage>
        <taxon>Eukaryota</taxon>
        <taxon>Metazoa</taxon>
        <taxon>Ecdysozoa</taxon>
        <taxon>Arthropoda</taxon>
        <taxon>Crustacea</taxon>
        <taxon>Multicrustacea</taxon>
        <taxon>Malacostraca</taxon>
        <taxon>Eumalacostraca</taxon>
        <taxon>Peracarida</taxon>
        <taxon>Isopoda</taxon>
        <taxon>Sphaeromatidae</taxon>
        <taxon>Sphaeroma</taxon>
    </lineage>
</organism>
<comment type="subcellular location">
    <subcellularLocation>
        <location evidence="1">Secreted</location>
    </subcellularLocation>
</comment>
<evidence type="ECO:0000256" key="6">
    <source>
        <dbReference type="SAM" id="SignalP"/>
    </source>
</evidence>
<protein>
    <submittedName>
        <fullName evidence="9">IGFBP-related protein 1</fullName>
    </submittedName>
</protein>
<dbReference type="AlphaFoldDB" id="A0A3G4TDL2"/>
<reference evidence="9" key="1">
    <citation type="journal article" date="2018" name="Gen. Comp. Endocrinol.">
        <title>IGFBP-rP1, a strongly conserved member of the androgenic hormone signalling pathway in Isopoda.</title>
        <authorList>
            <person name="Herran B."/>
            <person name="Cerveau N."/>
            <person name="Houdelet C."/>
            <person name="Bernier C."/>
            <person name="Debenest C."/>
            <person name="Delaunay C."/>
            <person name="Raimond M."/>
            <person name="Bertaux J."/>
            <person name="Greve P."/>
        </authorList>
    </citation>
    <scope>NUCLEOTIDE SEQUENCE</scope>
</reference>
<dbReference type="GO" id="GO:0001558">
    <property type="term" value="P:regulation of cell growth"/>
    <property type="evidence" value="ECO:0007669"/>
    <property type="project" value="InterPro"/>
</dbReference>
<dbReference type="SMART" id="SM00280">
    <property type="entry name" value="KAZAL"/>
    <property type="match status" value="1"/>
</dbReference>
<proteinExistence type="evidence at transcript level"/>
<dbReference type="SMART" id="SM00408">
    <property type="entry name" value="IGc2"/>
    <property type="match status" value="1"/>
</dbReference>
<dbReference type="Pfam" id="PF00219">
    <property type="entry name" value="IGFBP"/>
    <property type="match status" value="1"/>
</dbReference>
<dbReference type="Gene3D" id="2.60.40.10">
    <property type="entry name" value="Immunoglobulins"/>
    <property type="match status" value="1"/>
</dbReference>
<dbReference type="InterPro" id="IPR003598">
    <property type="entry name" value="Ig_sub2"/>
</dbReference>
<dbReference type="PROSITE" id="PS50835">
    <property type="entry name" value="IG_LIKE"/>
    <property type="match status" value="1"/>
</dbReference>